<reference evidence="3 4" key="1">
    <citation type="submission" date="2016-10" db="EMBL/GenBank/DDBJ databases">
        <authorList>
            <person name="de Groot N.N."/>
        </authorList>
    </citation>
    <scope>NUCLEOTIDE SEQUENCE [LARGE SCALE GENOMIC DNA]</scope>
    <source>
        <strain evidence="3 4">CGMCC 1.6502</strain>
    </source>
</reference>
<sequence length="155" mass="17158">MKKILFLSLFFVIIAAGCGTGNDPNEEAEEVNGDGKGINEGVIAGSLEEQSPLTYQYRVSNQTENEVKHEFSSSQRFDYSIADSSGEQVFLLSSVTSYIQVMGEEIIEPGGELVYDIDLQERDLPPGKYVLTAWLTPTDGKKYEVKQEFTVSEGE</sequence>
<evidence type="ECO:0000256" key="1">
    <source>
        <dbReference type="SAM" id="SignalP"/>
    </source>
</evidence>
<evidence type="ECO:0000313" key="4">
    <source>
        <dbReference type="Proteomes" id="UP000198694"/>
    </source>
</evidence>
<keyword evidence="4" id="KW-1185">Reference proteome</keyword>
<dbReference type="PROSITE" id="PS51257">
    <property type="entry name" value="PROKAR_LIPOPROTEIN"/>
    <property type="match status" value="1"/>
</dbReference>
<evidence type="ECO:0000259" key="2">
    <source>
        <dbReference type="Pfam" id="PF12690"/>
    </source>
</evidence>
<dbReference type="OrthoDB" id="2453194at2"/>
<dbReference type="Proteomes" id="UP000198694">
    <property type="component" value="Unassembled WGS sequence"/>
</dbReference>
<proteinExistence type="predicted"/>
<dbReference type="InterPro" id="IPR038144">
    <property type="entry name" value="IPI"/>
</dbReference>
<dbReference type="AlphaFoldDB" id="A0A1G8WJA9"/>
<dbReference type="EMBL" id="FNFL01000001">
    <property type="protein sequence ID" value="SDJ78217.1"/>
    <property type="molecule type" value="Genomic_DNA"/>
</dbReference>
<dbReference type="RefSeq" id="WP_093211328.1">
    <property type="nucleotide sequence ID" value="NZ_FNFL01000001.1"/>
</dbReference>
<feature type="signal peptide" evidence="1">
    <location>
        <begin position="1"/>
        <end position="21"/>
    </location>
</feature>
<evidence type="ECO:0000313" key="3">
    <source>
        <dbReference type="EMBL" id="SDJ78217.1"/>
    </source>
</evidence>
<organism evidence="3 4">
    <name type="scientific">Sediminibacillus albus</name>
    <dbReference type="NCBI Taxonomy" id="407036"/>
    <lineage>
        <taxon>Bacteria</taxon>
        <taxon>Bacillati</taxon>
        <taxon>Bacillota</taxon>
        <taxon>Bacilli</taxon>
        <taxon>Bacillales</taxon>
        <taxon>Bacillaceae</taxon>
        <taxon>Sediminibacillus</taxon>
    </lineage>
</organism>
<dbReference type="Gene3D" id="2.60.40.2360">
    <property type="entry name" value="Intracellular proteinase inhibitor BsuPI"/>
    <property type="match status" value="1"/>
</dbReference>
<accession>A0A1G8WJA9</accession>
<keyword evidence="1" id="KW-0732">Signal</keyword>
<gene>
    <name evidence="3" type="ORF">SAMN05216243_0831</name>
</gene>
<protein>
    <submittedName>
        <fullName evidence="3">Intracellular proteinase inhibitor</fullName>
    </submittedName>
</protein>
<dbReference type="Pfam" id="PF12690">
    <property type="entry name" value="BsuPI"/>
    <property type="match status" value="1"/>
</dbReference>
<name>A0A1G8WJA9_9BACI</name>
<feature type="chain" id="PRO_5038424797" evidence="1">
    <location>
        <begin position="22"/>
        <end position="155"/>
    </location>
</feature>
<feature type="domain" description="Intracellular proteinase inhibitor BsuPI" evidence="2">
    <location>
        <begin position="49"/>
        <end position="136"/>
    </location>
</feature>
<dbReference type="InterPro" id="IPR020481">
    <property type="entry name" value="Intracell_prot_inh_BsuPI"/>
</dbReference>